<dbReference type="Gene3D" id="3.40.50.300">
    <property type="entry name" value="P-loop containing nucleotide triphosphate hydrolases"/>
    <property type="match status" value="1"/>
</dbReference>
<dbReference type="SMART" id="SM00028">
    <property type="entry name" value="TPR"/>
    <property type="match status" value="4"/>
</dbReference>
<dbReference type="InterPro" id="IPR019734">
    <property type="entry name" value="TPR_rpt"/>
</dbReference>
<protein>
    <submittedName>
        <fullName evidence="5">Class 3 adenylate cyclase/tetratricopeptide (TPR) repeat protein</fullName>
    </submittedName>
</protein>
<feature type="compositionally biased region" description="Acidic residues" evidence="3">
    <location>
        <begin position="7"/>
        <end position="17"/>
    </location>
</feature>
<dbReference type="SMART" id="SM00044">
    <property type="entry name" value="CYCc"/>
    <property type="match status" value="1"/>
</dbReference>
<sequence>MPRPFEEDPAAEDDPTDETPGRRRYLTILFSDLSDSTRLGELMESELYAGMLAQLRRLCREIIPRHGGNIARIQGDGVLAFFGYPETREDDGRRATEAALELHAAVSRMGIAGARFPAGALTLHSGIHAGLVLLSEGDVERGRFELLGNVPNIAARLSDLAERDDICVSDETLGPHVQFFTCSEPALVQLKGRAQPLAMRRVLGRAPAPQRFETMERRSLCPFVGREAALRLLRDRLRMAIAGDAQCVVASGGPGVGKTRLIDELRRHAAAGECLTLQGYCGTYLAEPLQPFLQMLRTLFGLSPGLPAEPAQAHPLLAALEQEEGGAAVLAQARQLVAPREEARAPSSAGAAVPALRSLFQRLAARQPLMLVVDDWQWADEASQQALDAVLSLRGPIFVVAATRAAVGESLFLAPVTTLELQPLDDDEAAKATRHLLPGADPFVVAEIQRYAGGIPLFIEELCHSASAQGAQWLRELRLGSAAWLTALIESRVERLPPEQAELLRAAAVIGGVFPVWLLEQLTGHGADDPLVVALAEQDFVFAGEQPGTLRFKHGITRDVIYEAVGLHRRREMHRRIAQVLESRGEGAAREELYEALAYHCAAAALDEPAALYAERAGDKAMAASALDRARAQYSAALTALDGLVSHRYPDAGVAPGARAGVAPPRHGEGHDATPPRAPSRELALRWCAIAQKLGMACVFDPLGLADGVAIFERGLTLARQSGSMDAIARASYWLGYICYAKGMSKSAIAHGEAALDLATEIGDARLAAQVRATLGQALLAAGDYRRALVLLDAAVDSKRRQSRPGSSLAVGSAYALACKGYLLGDQGHFAQADACFAEALHLVGDSLHQVSASVRHWISVVYLWQGRWEEALRVAERASEIAEHVKSRQQLAMGRALAGYAQWTLTRDPDALQAVRDATAWIDARKGGLATSLNHGWLVDGAVATGRTEEARRHAARLFMRVRQQDRIGEALGCRALARAAAKLNDFARAEHYLAGAERSAQARGSAHEAAVNQLCRAQIEVGRGRVAEAQRLLDAACTAFERMGMRWHLERAERTRDML</sequence>
<dbReference type="EMBL" id="JAVDRF010000002">
    <property type="protein sequence ID" value="MDR6535632.1"/>
    <property type="molecule type" value="Genomic_DNA"/>
</dbReference>
<dbReference type="SUPFAM" id="SSF52540">
    <property type="entry name" value="P-loop containing nucleoside triphosphate hydrolases"/>
    <property type="match status" value="1"/>
</dbReference>
<evidence type="ECO:0000313" key="5">
    <source>
        <dbReference type="EMBL" id="MDR6535632.1"/>
    </source>
</evidence>
<dbReference type="InterPro" id="IPR011990">
    <property type="entry name" value="TPR-like_helical_dom_sf"/>
</dbReference>
<keyword evidence="1" id="KW-0547">Nucleotide-binding</keyword>
<evidence type="ECO:0000256" key="3">
    <source>
        <dbReference type="SAM" id="MobiDB-lite"/>
    </source>
</evidence>
<feature type="domain" description="Guanylate cyclase" evidence="4">
    <location>
        <begin position="27"/>
        <end position="158"/>
    </location>
</feature>
<dbReference type="Pfam" id="PF00211">
    <property type="entry name" value="Guanylate_cyc"/>
    <property type="match status" value="1"/>
</dbReference>
<proteinExistence type="predicted"/>
<dbReference type="CDD" id="cd07302">
    <property type="entry name" value="CHD"/>
    <property type="match status" value="1"/>
</dbReference>
<dbReference type="PROSITE" id="PS50125">
    <property type="entry name" value="GUANYLATE_CYCLASE_2"/>
    <property type="match status" value="1"/>
</dbReference>
<feature type="region of interest" description="Disordered" evidence="3">
    <location>
        <begin position="656"/>
        <end position="678"/>
    </location>
</feature>
<dbReference type="InterPro" id="IPR001054">
    <property type="entry name" value="A/G_cyclase"/>
</dbReference>
<dbReference type="Gene3D" id="3.30.70.1230">
    <property type="entry name" value="Nucleotide cyclase"/>
    <property type="match status" value="1"/>
</dbReference>
<dbReference type="RefSeq" id="WP_309899882.1">
    <property type="nucleotide sequence ID" value="NZ_JAVDRF010000002.1"/>
</dbReference>
<keyword evidence="6" id="KW-1185">Reference proteome</keyword>
<organism evidence="5 6">
    <name type="scientific">Variovorax soli</name>
    <dbReference type="NCBI Taxonomy" id="376815"/>
    <lineage>
        <taxon>Bacteria</taxon>
        <taxon>Pseudomonadati</taxon>
        <taxon>Pseudomonadota</taxon>
        <taxon>Betaproteobacteria</taxon>
        <taxon>Burkholderiales</taxon>
        <taxon>Comamonadaceae</taxon>
        <taxon>Variovorax</taxon>
    </lineage>
</organism>
<dbReference type="SUPFAM" id="SSF48452">
    <property type="entry name" value="TPR-like"/>
    <property type="match status" value="1"/>
</dbReference>
<evidence type="ECO:0000313" key="6">
    <source>
        <dbReference type="Proteomes" id="UP001184230"/>
    </source>
</evidence>
<accession>A0ABU1NB08</accession>
<dbReference type="Proteomes" id="UP001184230">
    <property type="component" value="Unassembled WGS sequence"/>
</dbReference>
<dbReference type="Gene3D" id="1.25.40.10">
    <property type="entry name" value="Tetratricopeptide repeat domain"/>
    <property type="match status" value="1"/>
</dbReference>
<dbReference type="SUPFAM" id="SSF55073">
    <property type="entry name" value="Nucleotide cyclase"/>
    <property type="match status" value="1"/>
</dbReference>
<reference evidence="5 6" key="1">
    <citation type="submission" date="2023-07" db="EMBL/GenBank/DDBJ databases">
        <title>Sorghum-associated microbial communities from plants grown in Nebraska, USA.</title>
        <authorList>
            <person name="Schachtman D."/>
        </authorList>
    </citation>
    <scope>NUCLEOTIDE SEQUENCE [LARGE SCALE GENOMIC DNA]</scope>
    <source>
        <strain evidence="5 6">DS1781</strain>
    </source>
</reference>
<feature type="region of interest" description="Disordered" evidence="3">
    <location>
        <begin position="1"/>
        <end position="21"/>
    </location>
</feature>
<feature type="compositionally biased region" description="Low complexity" evidence="3">
    <location>
        <begin position="656"/>
        <end position="665"/>
    </location>
</feature>
<dbReference type="PANTHER" id="PTHR16305">
    <property type="entry name" value="TESTICULAR SOLUBLE ADENYLYL CYCLASE"/>
    <property type="match status" value="1"/>
</dbReference>
<dbReference type="Pfam" id="PF13191">
    <property type="entry name" value="AAA_16"/>
    <property type="match status" value="1"/>
</dbReference>
<evidence type="ECO:0000256" key="2">
    <source>
        <dbReference type="ARBA" id="ARBA00022840"/>
    </source>
</evidence>
<keyword evidence="2" id="KW-0067">ATP-binding</keyword>
<dbReference type="PANTHER" id="PTHR16305:SF28">
    <property type="entry name" value="GUANYLATE CYCLASE DOMAIN-CONTAINING PROTEIN"/>
    <property type="match status" value="1"/>
</dbReference>
<gene>
    <name evidence="5" type="ORF">J2739_001392</name>
</gene>
<evidence type="ECO:0000259" key="4">
    <source>
        <dbReference type="PROSITE" id="PS50125"/>
    </source>
</evidence>
<comment type="caution">
    <text evidence="5">The sequence shown here is derived from an EMBL/GenBank/DDBJ whole genome shotgun (WGS) entry which is preliminary data.</text>
</comment>
<dbReference type="InterPro" id="IPR029787">
    <property type="entry name" value="Nucleotide_cyclase"/>
</dbReference>
<evidence type="ECO:0000256" key="1">
    <source>
        <dbReference type="ARBA" id="ARBA00022741"/>
    </source>
</evidence>
<dbReference type="InterPro" id="IPR041664">
    <property type="entry name" value="AAA_16"/>
</dbReference>
<dbReference type="InterPro" id="IPR027417">
    <property type="entry name" value="P-loop_NTPase"/>
</dbReference>
<name>A0ABU1NB08_9BURK</name>
<feature type="compositionally biased region" description="Basic and acidic residues" evidence="3">
    <location>
        <begin position="666"/>
        <end position="678"/>
    </location>
</feature>